<gene>
    <name evidence="2" type="ORF">OCTVUL_1B001463</name>
</gene>
<reference evidence="2" key="1">
    <citation type="submission" date="2023-08" db="EMBL/GenBank/DDBJ databases">
        <authorList>
            <person name="Alioto T."/>
            <person name="Alioto T."/>
            <person name="Gomez Garrido J."/>
        </authorList>
    </citation>
    <scope>NUCLEOTIDE SEQUENCE</scope>
</reference>
<dbReference type="AlphaFoldDB" id="A0AA36BVI9"/>
<dbReference type="InterPro" id="IPR008560">
    <property type="entry name" value="DUF842_euk"/>
</dbReference>
<dbReference type="PANTHER" id="PTHR21096">
    <property type="entry name" value="PROTEIN FAM136A"/>
    <property type="match status" value="1"/>
</dbReference>
<sequence length="136" mass="15836">MEDIQARVQNAVNSMITQLDQECLRKMQGDMYRCGANCCDNVNSNMEDVHRCIDRCSEPVNRAQSLIQNEIQMFQDRLQRCALDCKDQVRDRMNATDMTQYRGELESCVRKCSETHINLIPTLMKRIRETIAVQSK</sequence>
<evidence type="ECO:0000256" key="1">
    <source>
        <dbReference type="ARBA" id="ARBA00009952"/>
    </source>
</evidence>
<evidence type="ECO:0000313" key="3">
    <source>
        <dbReference type="Proteomes" id="UP001162480"/>
    </source>
</evidence>
<name>A0AA36BVI9_OCTVU</name>
<protein>
    <recommendedName>
        <fullName evidence="4">Protein FAM136A</fullName>
    </recommendedName>
</protein>
<dbReference type="Pfam" id="PF05811">
    <property type="entry name" value="DUF842"/>
    <property type="match status" value="1"/>
</dbReference>
<dbReference type="GO" id="GO:0005737">
    <property type="term" value="C:cytoplasm"/>
    <property type="evidence" value="ECO:0007669"/>
    <property type="project" value="TreeGrafter"/>
</dbReference>
<dbReference type="PANTHER" id="PTHR21096:SF0">
    <property type="entry name" value="PROTEIN FAM136A"/>
    <property type="match status" value="1"/>
</dbReference>
<evidence type="ECO:0000313" key="2">
    <source>
        <dbReference type="EMBL" id="CAI9740562.1"/>
    </source>
</evidence>
<organism evidence="2 3">
    <name type="scientific">Octopus vulgaris</name>
    <name type="common">Common octopus</name>
    <dbReference type="NCBI Taxonomy" id="6645"/>
    <lineage>
        <taxon>Eukaryota</taxon>
        <taxon>Metazoa</taxon>
        <taxon>Spiralia</taxon>
        <taxon>Lophotrochozoa</taxon>
        <taxon>Mollusca</taxon>
        <taxon>Cephalopoda</taxon>
        <taxon>Coleoidea</taxon>
        <taxon>Octopodiformes</taxon>
        <taxon>Octopoda</taxon>
        <taxon>Incirrata</taxon>
        <taxon>Octopodidae</taxon>
        <taxon>Octopus</taxon>
    </lineage>
</organism>
<accession>A0AA36BVI9</accession>
<dbReference type="EMBL" id="OX597838">
    <property type="protein sequence ID" value="CAI9740562.1"/>
    <property type="molecule type" value="Genomic_DNA"/>
</dbReference>
<keyword evidence="3" id="KW-1185">Reference proteome</keyword>
<evidence type="ECO:0008006" key="4">
    <source>
        <dbReference type="Google" id="ProtNLM"/>
    </source>
</evidence>
<dbReference type="Proteomes" id="UP001162480">
    <property type="component" value="Chromosome 25"/>
</dbReference>
<comment type="similarity">
    <text evidence="1">Belongs to the FAM136 family.</text>
</comment>
<proteinExistence type="inferred from homology"/>